<dbReference type="GO" id="GO:0009082">
    <property type="term" value="P:branched-chain amino acid biosynthetic process"/>
    <property type="evidence" value="ECO:0007669"/>
    <property type="project" value="UniProtKB-KW"/>
</dbReference>
<evidence type="ECO:0000256" key="1">
    <source>
        <dbReference type="ARBA" id="ARBA00001933"/>
    </source>
</evidence>
<comment type="catalytic activity">
    <reaction evidence="9">
        <text>L-valine + 2-oxoglutarate = 3-methyl-2-oxobutanoate + L-glutamate</text>
        <dbReference type="Rhea" id="RHEA:24813"/>
        <dbReference type="ChEBI" id="CHEBI:11851"/>
        <dbReference type="ChEBI" id="CHEBI:16810"/>
        <dbReference type="ChEBI" id="CHEBI:29985"/>
        <dbReference type="ChEBI" id="CHEBI:57762"/>
        <dbReference type="EC" id="2.6.1.42"/>
    </reaction>
</comment>
<dbReference type="EC" id="2.6.1.42" evidence="9"/>
<dbReference type="NCBIfam" id="NF009897">
    <property type="entry name" value="PRK13357.1"/>
    <property type="match status" value="1"/>
</dbReference>
<dbReference type="Gene3D" id="3.30.470.10">
    <property type="match status" value="1"/>
</dbReference>
<dbReference type="GO" id="GO:0004084">
    <property type="term" value="F:branched-chain-amino-acid transaminase activity"/>
    <property type="evidence" value="ECO:0007669"/>
    <property type="project" value="UniProtKB-EC"/>
</dbReference>
<protein>
    <recommendedName>
        <fullName evidence="9">Branched-chain-amino-acid aminotransferase</fullName>
        <ecNumber evidence="9">2.6.1.42</ecNumber>
    </recommendedName>
</protein>
<comment type="similarity">
    <text evidence="2 7">Belongs to the class-IV pyridoxal-phosphate-dependent aminotransferase family.</text>
</comment>
<comment type="catalytic activity">
    <reaction evidence="9">
        <text>L-leucine + 2-oxoglutarate = 4-methyl-2-oxopentanoate + L-glutamate</text>
        <dbReference type="Rhea" id="RHEA:18321"/>
        <dbReference type="ChEBI" id="CHEBI:16810"/>
        <dbReference type="ChEBI" id="CHEBI:17865"/>
        <dbReference type="ChEBI" id="CHEBI:29985"/>
        <dbReference type="ChEBI" id="CHEBI:57427"/>
        <dbReference type="EC" id="2.6.1.42"/>
    </reaction>
</comment>
<dbReference type="InterPro" id="IPR043132">
    <property type="entry name" value="BCAT-like_C"/>
</dbReference>
<evidence type="ECO:0000256" key="6">
    <source>
        <dbReference type="PIRSR" id="PIRSR006468-1"/>
    </source>
</evidence>
<comment type="catalytic activity">
    <reaction evidence="9">
        <text>L-isoleucine + 2-oxoglutarate = (S)-3-methyl-2-oxopentanoate + L-glutamate</text>
        <dbReference type="Rhea" id="RHEA:24801"/>
        <dbReference type="ChEBI" id="CHEBI:16810"/>
        <dbReference type="ChEBI" id="CHEBI:29985"/>
        <dbReference type="ChEBI" id="CHEBI:35146"/>
        <dbReference type="ChEBI" id="CHEBI:58045"/>
        <dbReference type="EC" id="2.6.1.42"/>
    </reaction>
</comment>
<dbReference type="GO" id="GO:0008652">
    <property type="term" value="P:amino acid biosynthetic process"/>
    <property type="evidence" value="ECO:0007669"/>
    <property type="project" value="UniProtKB-KW"/>
</dbReference>
<dbReference type="PANTHER" id="PTHR42825:SF28">
    <property type="entry name" value="BRANCHED-CHAIN-AMINO-ACID AMINOTRANSFERASE 7-RELATED"/>
    <property type="match status" value="1"/>
</dbReference>
<dbReference type="EnsemblPlants" id="evm.model.05.669">
    <property type="protein sequence ID" value="cds.evm.model.05.669"/>
    <property type="gene ID" value="evm.TU.05.669"/>
</dbReference>
<dbReference type="CDD" id="cd01557">
    <property type="entry name" value="BCAT_beta_family"/>
    <property type="match status" value="1"/>
</dbReference>
<dbReference type="Gene3D" id="3.20.10.10">
    <property type="entry name" value="D-amino Acid Aminotransferase, subunit A, domain 2"/>
    <property type="match status" value="1"/>
</dbReference>
<evidence type="ECO:0000256" key="9">
    <source>
        <dbReference type="RuleBase" id="RU004517"/>
    </source>
</evidence>
<evidence type="ECO:0000313" key="11">
    <source>
        <dbReference type="Proteomes" id="UP000596661"/>
    </source>
</evidence>
<dbReference type="PIRSF" id="PIRSF006468">
    <property type="entry name" value="BCAT1"/>
    <property type="match status" value="1"/>
</dbReference>
<dbReference type="Proteomes" id="UP000596661">
    <property type="component" value="Chromosome 5"/>
</dbReference>
<dbReference type="EMBL" id="UZAU01000439">
    <property type="status" value="NOT_ANNOTATED_CDS"/>
    <property type="molecule type" value="Genomic_DNA"/>
</dbReference>
<evidence type="ECO:0000256" key="2">
    <source>
        <dbReference type="ARBA" id="ARBA00009320"/>
    </source>
</evidence>
<dbReference type="AlphaFoldDB" id="A0A803PRC8"/>
<dbReference type="Pfam" id="PF01063">
    <property type="entry name" value="Aminotran_4"/>
    <property type="match status" value="1"/>
</dbReference>
<reference evidence="10" key="2">
    <citation type="submission" date="2021-03" db="UniProtKB">
        <authorList>
            <consortium name="EnsemblPlants"/>
        </authorList>
    </citation>
    <scope>IDENTIFICATION</scope>
</reference>
<organism evidence="10 11">
    <name type="scientific">Cannabis sativa</name>
    <name type="common">Hemp</name>
    <name type="synonym">Marijuana</name>
    <dbReference type="NCBI Taxonomy" id="3483"/>
    <lineage>
        <taxon>Eukaryota</taxon>
        <taxon>Viridiplantae</taxon>
        <taxon>Streptophyta</taxon>
        <taxon>Embryophyta</taxon>
        <taxon>Tracheophyta</taxon>
        <taxon>Spermatophyta</taxon>
        <taxon>Magnoliopsida</taxon>
        <taxon>eudicotyledons</taxon>
        <taxon>Gunneridae</taxon>
        <taxon>Pentapetalae</taxon>
        <taxon>rosids</taxon>
        <taxon>fabids</taxon>
        <taxon>Rosales</taxon>
        <taxon>Cannabaceae</taxon>
        <taxon>Cannabis</taxon>
    </lineage>
</organism>
<dbReference type="PROSITE" id="PS00770">
    <property type="entry name" value="AA_TRANSFER_CLASS_4"/>
    <property type="match status" value="1"/>
</dbReference>
<reference evidence="10" key="1">
    <citation type="submission" date="2018-11" db="EMBL/GenBank/DDBJ databases">
        <authorList>
            <person name="Grassa J C."/>
        </authorList>
    </citation>
    <scope>NUCLEOTIDE SEQUENCE [LARGE SCALE GENOMIC DNA]</scope>
</reference>
<dbReference type="OMA" id="ICTDHMV"/>
<comment type="cofactor">
    <cofactor evidence="1 8">
        <name>pyridoxal 5'-phosphate</name>
        <dbReference type="ChEBI" id="CHEBI:597326"/>
    </cofactor>
</comment>
<keyword evidence="3 9" id="KW-0032">Aminotransferase</keyword>
<dbReference type="InterPro" id="IPR018300">
    <property type="entry name" value="Aminotrans_IV_CS"/>
</dbReference>
<dbReference type="InterPro" id="IPR036038">
    <property type="entry name" value="Aminotransferase-like"/>
</dbReference>
<evidence type="ECO:0000256" key="4">
    <source>
        <dbReference type="ARBA" id="ARBA00022679"/>
    </source>
</evidence>
<evidence type="ECO:0000256" key="7">
    <source>
        <dbReference type="RuleBase" id="RU004106"/>
    </source>
</evidence>
<feature type="modified residue" description="N6-(pyridoxal phosphate)lysine" evidence="6">
    <location>
        <position position="210"/>
    </location>
</feature>
<dbReference type="InterPro" id="IPR001544">
    <property type="entry name" value="Aminotrans_IV"/>
</dbReference>
<dbReference type="InterPro" id="IPR005786">
    <property type="entry name" value="B_amino_transII"/>
</dbReference>
<keyword evidence="4 9" id="KW-0808">Transferase</keyword>
<accession>A0A803PRC8</accession>
<dbReference type="InterPro" id="IPR043131">
    <property type="entry name" value="BCAT-like_N"/>
</dbReference>
<sequence>MARPSNLPTILLPITMNRNNNNGEEEYAKVNWDELGFGLTPTDFMYVMKCSSKEGDEFLDGQLTPYGNIHLSPAAGVLNYGQGLFEGLKAYRREDGGIQVFRAEQNALRMKLGAERLCMPSPSVDQFLHALKLNVLANSRWVPPPGKGALYLRPMLMGSGAVLGLAPAPEYTFLIYASPVGNYHKGRTGMNIYVEDKLHRAIPGGTGGVKSITNYSPVFRAQKEAKAKGFTDVLFLDSVHGKYVEEVAACNIFILKDNVVSTPAIIDGTILPGVTRKSIIELATNFGYQVEERLVPVEDLLDADEAFCTGTAVTVNPIGKGALGQKLYERLAGIQTGFVEDNMGWTLKLN</sequence>
<dbReference type="FunFam" id="3.30.470.10:FF:000003">
    <property type="entry name" value="Branched-chain-amino-acid aminotransferase"/>
    <property type="match status" value="1"/>
</dbReference>
<evidence type="ECO:0000256" key="3">
    <source>
        <dbReference type="ARBA" id="ARBA00022576"/>
    </source>
</evidence>
<dbReference type="PANTHER" id="PTHR42825">
    <property type="entry name" value="AMINO ACID AMINOTRANSFERASE"/>
    <property type="match status" value="1"/>
</dbReference>
<dbReference type="InterPro" id="IPR033939">
    <property type="entry name" value="BCAT_family"/>
</dbReference>
<evidence type="ECO:0000256" key="8">
    <source>
        <dbReference type="RuleBase" id="RU004516"/>
    </source>
</evidence>
<keyword evidence="11" id="KW-1185">Reference proteome</keyword>
<keyword evidence="9" id="KW-0028">Amino-acid biosynthesis</keyword>
<proteinExistence type="inferred from homology"/>
<dbReference type="SUPFAM" id="SSF56752">
    <property type="entry name" value="D-aminoacid aminotransferase-like PLP-dependent enzymes"/>
    <property type="match status" value="1"/>
</dbReference>
<name>A0A803PRC8_CANSA</name>
<keyword evidence="9" id="KW-0100">Branched-chain amino acid biosynthesis</keyword>
<dbReference type="NCBIfam" id="TIGR01123">
    <property type="entry name" value="ilvE_II"/>
    <property type="match status" value="1"/>
</dbReference>
<evidence type="ECO:0000256" key="5">
    <source>
        <dbReference type="ARBA" id="ARBA00022898"/>
    </source>
</evidence>
<dbReference type="Gramene" id="evm.model.05.669">
    <property type="protein sequence ID" value="cds.evm.model.05.669"/>
    <property type="gene ID" value="evm.TU.05.669"/>
</dbReference>
<keyword evidence="5 8" id="KW-0663">Pyridoxal phosphate</keyword>
<evidence type="ECO:0000313" key="10">
    <source>
        <dbReference type="EnsemblPlants" id="cds.evm.model.05.669"/>
    </source>
</evidence>